<comment type="subcellular location">
    <subcellularLocation>
        <location evidence="6">Cell membrane</location>
        <topology evidence="6">Multi-pass membrane protein</topology>
    </subcellularLocation>
    <subcellularLocation>
        <location evidence="1">Membrane</location>
        <topology evidence="1">Multi-pass membrane protein</topology>
    </subcellularLocation>
</comment>
<protein>
    <submittedName>
        <fullName evidence="9">Cytochrome c oxidase subunit 3</fullName>
    </submittedName>
</protein>
<evidence type="ECO:0000313" key="9">
    <source>
        <dbReference type="EMBL" id="SNR55899.1"/>
    </source>
</evidence>
<dbReference type="PANTHER" id="PTHR11403:SF10">
    <property type="entry name" value="CYTOCHROME C OXIDASE"/>
    <property type="match status" value="1"/>
</dbReference>
<evidence type="ECO:0000256" key="1">
    <source>
        <dbReference type="ARBA" id="ARBA00004141"/>
    </source>
</evidence>
<keyword evidence="4 7" id="KW-1133">Transmembrane helix</keyword>
<sequence>MKQTLEQEYKQAKRKSAKPMLWVSMISMTMMFAGLTSAYVVSRKRADWVSFDLPSAFYTSTILIVLSSITFMLAKRFIKNNNRQLTTVFLTITLVLGVGFIYFQFEGFNEMFNAGYVFAGAESTVKSSFIYGITLAHLVHIFAGIIVLLVVLYNQLTNKYSASDSLGLELGAIFWHFVDILWIYLFFFFYLVR</sequence>
<keyword evidence="10" id="KW-1185">Reference proteome</keyword>
<proteinExistence type="inferred from homology"/>
<dbReference type="PROSITE" id="PS50253">
    <property type="entry name" value="COX3"/>
    <property type="match status" value="1"/>
</dbReference>
<keyword evidence="3 6" id="KW-0812">Transmembrane</keyword>
<dbReference type="GO" id="GO:0005886">
    <property type="term" value="C:plasma membrane"/>
    <property type="evidence" value="ECO:0007669"/>
    <property type="project" value="UniProtKB-SubCell"/>
</dbReference>
<dbReference type="Gene3D" id="1.20.120.80">
    <property type="entry name" value="Cytochrome c oxidase, subunit III, four-helix bundle"/>
    <property type="match status" value="1"/>
</dbReference>
<dbReference type="SUPFAM" id="SSF81452">
    <property type="entry name" value="Cytochrome c oxidase subunit III-like"/>
    <property type="match status" value="1"/>
</dbReference>
<dbReference type="RefSeq" id="WP_089381653.1">
    <property type="nucleotide sequence ID" value="NZ_FZNT01000005.1"/>
</dbReference>
<dbReference type="Pfam" id="PF00510">
    <property type="entry name" value="COX3"/>
    <property type="match status" value="1"/>
</dbReference>
<feature type="transmembrane region" description="Helical" evidence="7">
    <location>
        <begin position="129"/>
        <end position="153"/>
    </location>
</feature>
<dbReference type="InterPro" id="IPR024791">
    <property type="entry name" value="Cyt_c/ubiquinol_Oxase_su3"/>
</dbReference>
<dbReference type="InterPro" id="IPR035973">
    <property type="entry name" value="Cyt_c_oxidase_su3-like_sf"/>
</dbReference>
<evidence type="ECO:0000256" key="2">
    <source>
        <dbReference type="ARBA" id="ARBA00010581"/>
    </source>
</evidence>
<feature type="transmembrane region" description="Helical" evidence="7">
    <location>
        <begin position="21"/>
        <end position="41"/>
    </location>
</feature>
<name>A0A238XDC7_9FLAO</name>
<dbReference type="GO" id="GO:0004129">
    <property type="term" value="F:cytochrome-c oxidase activity"/>
    <property type="evidence" value="ECO:0007669"/>
    <property type="project" value="InterPro"/>
</dbReference>
<evidence type="ECO:0000256" key="7">
    <source>
        <dbReference type="SAM" id="Phobius"/>
    </source>
</evidence>
<dbReference type="Proteomes" id="UP000198384">
    <property type="component" value="Unassembled WGS sequence"/>
</dbReference>
<dbReference type="OrthoDB" id="679789at2"/>
<dbReference type="CDD" id="cd00386">
    <property type="entry name" value="Heme_Cu_Oxidase_III_like"/>
    <property type="match status" value="1"/>
</dbReference>
<reference evidence="9 10" key="1">
    <citation type="submission" date="2017-06" db="EMBL/GenBank/DDBJ databases">
        <authorList>
            <person name="Kim H.J."/>
            <person name="Triplett B.A."/>
        </authorList>
    </citation>
    <scope>NUCLEOTIDE SEQUENCE [LARGE SCALE GENOMIC DNA]</scope>
    <source>
        <strain evidence="9 10">DSM 29150</strain>
    </source>
</reference>
<dbReference type="InterPro" id="IPR013833">
    <property type="entry name" value="Cyt_c_oxidase_su3_a-hlx"/>
</dbReference>
<dbReference type="GO" id="GO:0019646">
    <property type="term" value="P:aerobic electron transport chain"/>
    <property type="evidence" value="ECO:0007669"/>
    <property type="project" value="InterPro"/>
</dbReference>
<dbReference type="EMBL" id="FZNT01000005">
    <property type="protein sequence ID" value="SNR55899.1"/>
    <property type="molecule type" value="Genomic_DNA"/>
</dbReference>
<feature type="transmembrane region" description="Helical" evidence="7">
    <location>
        <begin position="85"/>
        <end position="105"/>
    </location>
</feature>
<organism evidence="9 10">
    <name type="scientific">Lutibacter agarilyticus</name>
    <dbReference type="NCBI Taxonomy" id="1109740"/>
    <lineage>
        <taxon>Bacteria</taxon>
        <taxon>Pseudomonadati</taxon>
        <taxon>Bacteroidota</taxon>
        <taxon>Flavobacteriia</taxon>
        <taxon>Flavobacteriales</taxon>
        <taxon>Flavobacteriaceae</taxon>
        <taxon>Lutibacter</taxon>
    </lineage>
</organism>
<feature type="domain" description="Heme-copper oxidase subunit III family profile" evidence="8">
    <location>
        <begin position="1"/>
        <end position="193"/>
    </location>
</feature>
<evidence type="ECO:0000256" key="5">
    <source>
        <dbReference type="ARBA" id="ARBA00023136"/>
    </source>
</evidence>
<feature type="transmembrane region" description="Helical" evidence="7">
    <location>
        <begin position="173"/>
        <end position="192"/>
    </location>
</feature>
<evidence type="ECO:0000256" key="3">
    <source>
        <dbReference type="ARBA" id="ARBA00022692"/>
    </source>
</evidence>
<dbReference type="PANTHER" id="PTHR11403">
    <property type="entry name" value="CYTOCHROME C OXIDASE SUBUNIT III"/>
    <property type="match status" value="1"/>
</dbReference>
<evidence type="ECO:0000256" key="6">
    <source>
        <dbReference type="RuleBase" id="RU003376"/>
    </source>
</evidence>
<gene>
    <name evidence="9" type="ORF">SAMN06265371_105150</name>
</gene>
<feature type="transmembrane region" description="Helical" evidence="7">
    <location>
        <begin position="53"/>
        <end position="73"/>
    </location>
</feature>
<evidence type="ECO:0000259" key="8">
    <source>
        <dbReference type="PROSITE" id="PS50253"/>
    </source>
</evidence>
<accession>A0A238XDC7</accession>
<evidence type="ECO:0000313" key="10">
    <source>
        <dbReference type="Proteomes" id="UP000198384"/>
    </source>
</evidence>
<comment type="similarity">
    <text evidence="2 6">Belongs to the cytochrome c oxidase subunit 3 family.</text>
</comment>
<dbReference type="AlphaFoldDB" id="A0A238XDC7"/>
<dbReference type="InterPro" id="IPR000298">
    <property type="entry name" value="Cyt_c_oxidase-like_su3"/>
</dbReference>
<keyword evidence="5 7" id="KW-0472">Membrane</keyword>
<evidence type="ECO:0000256" key="4">
    <source>
        <dbReference type="ARBA" id="ARBA00022989"/>
    </source>
</evidence>